<evidence type="ECO:0000313" key="2">
    <source>
        <dbReference type="Proteomes" id="UP000769157"/>
    </source>
</evidence>
<accession>A0A9P8T1S6</accession>
<sequence length="144" mass="15493">MYAALRGMLDWTAKDLNLSDSMLPNLENAAFSDFVAFFDDKTDVGRFPMNTVRLFFSFSCSGSYLGSDLVPELDSLRALAKSAALFALLEGPFSESRAACSSSDFGTSTNVLLRATSSLLSILDGCANSVANESDISALKEEIF</sequence>
<dbReference type="RefSeq" id="XP_046059329.1">
    <property type="nucleotide sequence ID" value="XM_046206678.1"/>
</dbReference>
<reference evidence="1" key="2">
    <citation type="submission" date="2021-01" db="EMBL/GenBank/DDBJ databases">
        <authorList>
            <person name="Schikora-Tamarit M.A."/>
        </authorList>
    </citation>
    <scope>NUCLEOTIDE SEQUENCE</scope>
    <source>
        <strain evidence="1">CBS6075</strain>
    </source>
</reference>
<gene>
    <name evidence="1" type="ORF">OGAPHI_005488</name>
</gene>
<organism evidence="1 2">
    <name type="scientific">Ogataea philodendri</name>
    <dbReference type="NCBI Taxonomy" id="1378263"/>
    <lineage>
        <taxon>Eukaryota</taxon>
        <taxon>Fungi</taxon>
        <taxon>Dikarya</taxon>
        <taxon>Ascomycota</taxon>
        <taxon>Saccharomycotina</taxon>
        <taxon>Pichiomycetes</taxon>
        <taxon>Pichiales</taxon>
        <taxon>Pichiaceae</taxon>
        <taxon>Ogataea</taxon>
    </lineage>
</organism>
<proteinExistence type="predicted"/>
<dbReference type="AlphaFoldDB" id="A0A9P8T1S6"/>
<name>A0A9P8T1S6_9ASCO</name>
<evidence type="ECO:0000313" key="1">
    <source>
        <dbReference type="EMBL" id="KAH3662240.1"/>
    </source>
</evidence>
<protein>
    <submittedName>
        <fullName evidence="1">Uncharacterized protein</fullName>
    </submittedName>
</protein>
<dbReference type="EMBL" id="JAEUBE010000378">
    <property type="protein sequence ID" value="KAH3662240.1"/>
    <property type="molecule type" value="Genomic_DNA"/>
</dbReference>
<reference evidence="1" key="1">
    <citation type="journal article" date="2021" name="Open Biol.">
        <title>Shared evolutionary footprints suggest mitochondrial oxidative damage underlies multiple complex I losses in fungi.</title>
        <authorList>
            <person name="Schikora-Tamarit M.A."/>
            <person name="Marcet-Houben M."/>
            <person name="Nosek J."/>
            <person name="Gabaldon T."/>
        </authorList>
    </citation>
    <scope>NUCLEOTIDE SEQUENCE</scope>
    <source>
        <strain evidence="1">CBS6075</strain>
    </source>
</reference>
<comment type="caution">
    <text evidence="1">The sequence shown here is derived from an EMBL/GenBank/DDBJ whole genome shotgun (WGS) entry which is preliminary data.</text>
</comment>
<dbReference type="GeneID" id="70237452"/>
<dbReference type="Proteomes" id="UP000769157">
    <property type="component" value="Unassembled WGS sequence"/>
</dbReference>
<keyword evidence="2" id="KW-1185">Reference proteome</keyword>